<dbReference type="PANTHER" id="PTHR32097">
    <property type="entry name" value="CAMP-BINDING PROTEIN 1-RELATED"/>
    <property type="match status" value="1"/>
</dbReference>
<dbReference type="InterPro" id="IPR003325">
    <property type="entry name" value="TerD"/>
</dbReference>
<dbReference type="EMBL" id="WEGK01000008">
    <property type="protein sequence ID" value="MQY20807.1"/>
    <property type="molecule type" value="Genomic_DNA"/>
</dbReference>
<comment type="caution">
    <text evidence="2">The sequence shown here is derived from an EMBL/GenBank/DDBJ whole genome shotgun (WGS) entry which is preliminary data.</text>
</comment>
<dbReference type="OrthoDB" id="56224at2"/>
<dbReference type="Gene3D" id="2.60.60.30">
    <property type="entry name" value="sav2460 like domains"/>
    <property type="match status" value="2"/>
</dbReference>
<feature type="domain" description="TerD" evidence="1">
    <location>
        <begin position="34"/>
        <end position="167"/>
    </location>
</feature>
<dbReference type="Proteomes" id="UP000438448">
    <property type="component" value="Unassembled WGS sequence"/>
</dbReference>
<evidence type="ECO:0000313" key="3">
    <source>
        <dbReference type="Proteomes" id="UP000438448"/>
    </source>
</evidence>
<proteinExistence type="predicted"/>
<keyword evidence="3" id="KW-1185">Reference proteome</keyword>
<dbReference type="AlphaFoldDB" id="A0A7K0D510"/>
<dbReference type="PANTHER" id="PTHR32097:SF17">
    <property type="entry name" value="CAMP-BINDING PROTEIN 1-RELATED"/>
    <property type="match status" value="1"/>
</dbReference>
<protein>
    <recommendedName>
        <fullName evidence="1">TerD domain-containing protein</fullName>
    </recommendedName>
</protein>
<dbReference type="CDD" id="cd06974">
    <property type="entry name" value="TerD_like"/>
    <property type="match status" value="2"/>
</dbReference>
<sequence length="371" mass="39557">MSVPWTYHGRVAAQLTKGQIDHLTVGDLTVSVQHSEPIDVSALLLNSAGRVRGERDLIFFNQNSGPGIRLADGQIPGVSIELRALPRDVEHVRVIVNLADQQAHFGDFEAPVLRVAGPGGKPLYEYVVDGLGRAGVVVALDLDRVGGAWQLRMIGEGYDAGFDALVTGHGVRVSGPGEQDPGYRGPAELAPGQEVSLHNVRSGDLTLVKMALGWDPVRGRGLRKVEVDLDASALMFAGDRVVDGANFHQLASLSGAARHSGDNVDGSGAGDDEIITVNLGQLPRHVTAVVFVVTSYKGHTFERVREAFWRMDDGVAGMQLARGNLRAGGAHTGMIVAKVYRDGSTWRMASIGAPIQATHPVEAIPQILPYL</sequence>
<feature type="domain" description="TerD" evidence="1">
    <location>
        <begin position="188"/>
        <end position="356"/>
    </location>
</feature>
<evidence type="ECO:0000259" key="1">
    <source>
        <dbReference type="Pfam" id="PF02342"/>
    </source>
</evidence>
<dbReference type="Pfam" id="PF02342">
    <property type="entry name" value="TerD"/>
    <property type="match status" value="2"/>
</dbReference>
<organism evidence="2 3">
    <name type="scientific">Nocardia macrotermitis</name>
    <dbReference type="NCBI Taxonomy" id="2585198"/>
    <lineage>
        <taxon>Bacteria</taxon>
        <taxon>Bacillati</taxon>
        <taxon>Actinomycetota</taxon>
        <taxon>Actinomycetes</taxon>
        <taxon>Mycobacteriales</taxon>
        <taxon>Nocardiaceae</taxon>
        <taxon>Nocardia</taxon>
    </lineage>
</organism>
<name>A0A7K0D510_9NOCA</name>
<reference evidence="2 3" key="1">
    <citation type="submission" date="2019-10" db="EMBL/GenBank/DDBJ databases">
        <title>Nocardia macrotermitis sp. nov. and Nocardia aurantia sp. nov., isolated from the gut of fungus growing-termite Macrotermes natalensis.</title>
        <authorList>
            <person name="Benndorf R."/>
            <person name="Schwitalla J."/>
            <person name="Martin K."/>
            <person name="De Beer W."/>
            <person name="Kaster A.-K."/>
            <person name="Vollmers J."/>
            <person name="Poulsen M."/>
            <person name="Beemelmanns C."/>
        </authorList>
    </citation>
    <scope>NUCLEOTIDE SEQUENCE [LARGE SCALE GENOMIC DNA]</scope>
    <source>
        <strain evidence="2 3">RB20</strain>
    </source>
</reference>
<accession>A0A7K0D510</accession>
<evidence type="ECO:0000313" key="2">
    <source>
        <dbReference type="EMBL" id="MQY20807.1"/>
    </source>
</evidence>
<dbReference type="InterPro" id="IPR051324">
    <property type="entry name" value="Stress/Tellurium_Resist"/>
</dbReference>
<gene>
    <name evidence="2" type="ORF">NRB20_39150</name>
</gene>